<sequence>MASKQLGKLRQWAGEVISSKDKTIFTDEFRELEQDVELRRAGALRLLLASEGYHHNLSKRKANDALLDEKLLPLDTFGVVMCMHGEEFGDDSVYGTSLVNLGRAHCKVATLQEAYALTLQDTFVASLKKFGEDVKVYDQQRKKLESRRLTYDSAVTKFEKLKGSKKEKERREAEEEMERAKERFEETEEEVHTQMLAIQEKEIGQQKELTSLLDNELNFVERYLEVLKEVKVDWTVPVEKRSSGPFPSSRRPGTDSRQNSVRSKRSTRSAIGSDEEIDIPQIPLSRKSSNHSTSNSRPSSRLSKKRAGSTAGHSDVEDKEKEKEKPDKAKRLSMSGWASNAMGSMITRKSKDKDRFTTLQEDGDRDQADESRAATPNRSSTPSLGIISHIKNKSRDNIPTGSSPKPSSRILKPLSLQDNGKKIVRAVYDFSGAADELSFKVGDEITVLNEVLEGWWMGELDGKKGLFPTAYVDVLPPKPSVPPRNGREDSPLKGNPGGDSDDGEGYGTSDLDDDRDLSAPPLTPRHSPFYGGPSDTVSIASDQVDEEELQHHAVAINGRKVGRERQISSPPSRKATSPIVPAPNTSPTPPFKRATTTDGTVTPKKAPPPPPPRRASNAGVLMAQGAIPLPMPEKRPGVSVARSNSSTSGSGTSNSGSMLLASGSIGRRSSPASSAGNDYDTSPFESESDSLHTPPVSNSRASGAGLAAQVKASPSGCVDFRQNPFKTQGYCNNCFEYHV</sequence>
<organism evidence="1 2">
    <name type="scientific">Pluteus cervinus</name>
    <dbReference type="NCBI Taxonomy" id="181527"/>
    <lineage>
        <taxon>Eukaryota</taxon>
        <taxon>Fungi</taxon>
        <taxon>Dikarya</taxon>
        <taxon>Basidiomycota</taxon>
        <taxon>Agaricomycotina</taxon>
        <taxon>Agaricomycetes</taxon>
        <taxon>Agaricomycetidae</taxon>
        <taxon>Agaricales</taxon>
        <taxon>Pluteineae</taxon>
        <taxon>Pluteaceae</taxon>
        <taxon>Pluteus</taxon>
    </lineage>
</organism>
<gene>
    <name evidence="1" type="ORF">BDN72DRAFT_897501</name>
</gene>
<name>A0ACD3ATB5_9AGAR</name>
<dbReference type="Proteomes" id="UP000308600">
    <property type="component" value="Unassembled WGS sequence"/>
</dbReference>
<reference evidence="1 2" key="1">
    <citation type="journal article" date="2019" name="Nat. Ecol. Evol.">
        <title>Megaphylogeny resolves global patterns of mushroom evolution.</title>
        <authorList>
            <person name="Varga T."/>
            <person name="Krizsan K."/>
            <person name="Foldi C."/>
            <person name="Dima B."/>
            <person name="Sanchez-Garcia M."/>
            <person name="Sanchez-Ramirez S."/>
            <person name="Szollosi G.J."/>
            <person name="Szarkandi J.G."/>
            <person name="Papp V."/>
            <person name="Albert L."/>
            <person name="Andreopoulos W."/>
            <person name="Angelini C."/>
            <person name="Antonin V."/>
            <person name="Barry K.W."/>
            <person name="Bougher N.L."/>
            <person name="Buchanan P."/>
            <person name="Buyck B."/>
            <person name="Bense V."/>
            <person name="Catcheside P."/>
            <person name="Chovatia M."/>
            <person name="Cooper J."/>
            <person name="Damon W."/>
            <person name="Desjardin D."/>
            <person name="Finy P."/>
            <person name="Geml J."/>
            <person name="Haridas S."/>
            <person name="Hughes K."/>
            <person name="Justo A."/>
            <person name="Karasinski D."/>
            <person name="Kautmanova I."/>
            <person name="Kiss B."/>
            <person name="Kocsube S."/>
            <person name="Kotiranta H."/>
            <person name="LaButti K.M."/>
            <person name="Lechner B.E."/>
            <person name="Liimatainen K."/>
            <person name="Lipzen A."/>
            <person name="Lukacs Z."/>
            <person name="Mihaltcheva S."/>
            <person name="Morgado L.N."/>
            <person name="Niskanen T."/>
            <person name="Noordeloos M.E."/>
            <person name="Ohm R.A."/>
            <person name="Ortiz-Santana B."/>
            <person name="Ovrebo C."/>
            <person name="Racz N."/>
            <person name="Riley R."/>
            <person name="Savchenko A."/>
            <person name="Shiryaev A."/>
            <person name="Soop K."/>
            <person name="Spirin V."/>
            <person name="Szebenyi C."/>
            <person name="Tomsovsky M."/>
            <person name="Tulloss R.E."/>
            <person name="Uehling J."/>
            <person name="Grigoriev I.V."/>
            <person name="Vagvolgyi C."/>
            <person name="Papp T."/>
            <person name="Martin F.M."/>
            <person name="Miettinen O."/>
            <person name="Hibbett D.S."/>
            <person name="Nagy L.G."/>
        </authorList>
    </citation>
    <scope>NUCLEOTIDE SEQUENCE [LARGE SCALE GENOMIC DNA]</scope>
    <source>
        <strain evidence="1 2">NL-1719</strain>
    </source>
</reference>
<evidence type="ECO:0000313" key="2">
    <source>
        <dbReference type="Proteomes" id="UP000308600"/>
    </source>
</evidence>
<evidence type="ECO:0000313" key="1">
    <source>
        <dbReference type="EMBL" id="TFK69203.1"/>
    </source>
</evidence>
<dbReference type="EMBL" id="ML208335">
    <property type="protein sequence ID" value="TFK69203.1"/>
    <property type="molecule type" value="Genomic_DNA"/>
</dbReference>
<accession>A0ACD3ATB5</accession>
<protein>
    <submittedName>
        <fullName evidence="1">BAR-domain-containing protein</fullName>
    </submittedName>
</protein>
<keyword evidence="2" id="KW-1185">Reference proteome</keyword>
<proteinExistence type="predicted"/>